<proteinExistence type="predicted"/>
<evidence type="ECO:0000313" key="2">
    <source>
        <dbReference type="EMBL" id="KAK9718049.1"/>
    </source>
</evidence>
<feature type="region of interest" description="Disordered" evidence="1">
    <location>
        <begin position="1"/>
        <end position="36"/>
    </location>
</feature>
<dbReference type="EMBL" id="JASPKY010000232">
    <property type="protein sequence ID" value="KAK9718049.1"/>
    <property type="molecule type" value="Genomic_DNA"/>
</dbReference>
<evidence type="ECO:0000256" key="1">
    <source>
        <dbReference type="SAM" id="MobiDB-lite"/>
    </source>
</evidence>
<name>A0AAW1KHP9_POPJA</name>
<accession>A0AAW1KHP9</accession>
<feature type="compositionally biased region" description="Acidic residues" evidence="1">
    <location>
        <begin position="27"/>
        <end position="36"/>
    </location>
</feature>
<sequence>MSIRKSDATNSELSSRDEADYIQSETYDTEDSEEESIINDENESVINMPRKKCIVLNSSDSDEETEIPFRRPKQQTKVVFLEGYHLCIFKGVKGPTGYTKRNIMADNLISAVSLIIDNI</sequence>
<reference evidence="2 3" key="1">
    <citation type="journal article" date="2024" name="BMC Genomics">
        <title>De novo assembly and annotation of Popillia japonica's genome with initial clues to its potential as an invasive pest.</title>
        <authorList>
            <person name="Cucini C."/>
            <person name="Boschi S."/>
            <person name="Funari R."/>
            <person name="Cardaioli E."/>
            <person name="Iannotti N."/>
            <person name="Marturano G."/>
            <person name="Paoli F."/>
            <person name="Bruttini M."/>
            <person name="Carapelli A."/>
            <person name="Frati F."/>
            <person name="Nardi F."/>
        </authorList>
    </citation>
    <scope>NUCLEOTIDE SEQUENCE [LARGE SCALE GENOMIC DNA]</scope>
    <source>
        <strain evidence="2">DMR45628</strain>
    </source>
</reference>
<dbReference type="AlphaFoldDB" id="A0AAW1KHP9"/>
<gene>
    <name evidence="2" type="ORF">QE152_g23377</name>
</gene>
<organism evidence="2 3">
    <name type="scientific">Popillia japonica</name>
    <name type="common">Japanese beetle</name>
    <dbReference type="NCBI Taxonomy" id="7064"/>
    <lineage>
        <taxon>Eukaryota</taxon>
        <taxon>Metazoa</taxon>
        <taxon>Ecdysozoa</taxon>
        <taxon>Arthropoda</taxon>
        <taxon>Hexapoda</taxon>
        <taxon>Insecta</taxon>
        <taxon>Pterygota</taxon>
        <taxon>Neoptera</taxon>
        <taxon>Endopterygota</taxon>
        <taxon>Coleoptera</taxon>
        <taxon>Polyphaga</taxon>
        <taxon>Scarabaeiformia</taxon>
        <taxon>Scarabaeidae</taxon>
        <taxon>Rutelinae</taxon>
        <taxon>Popillia</taxon>
    </lineage>
</organism>
<comment type="caution">
    <text evidence="2">The sequence shown here is derived from an EMBL/GenBank/DDBJ whole genome shotgun (WGS) entry which is preliminary data.</text>
</comment>
<keyword evidence="3" id="KW-1185">Reference proteome</keyword>
<evidence type="ECO:0000313" key="3">
    <source>
        <dbReference type="Proteomes" id="UP001458880"/>
    </source>
</evidence>
<protein>
    <submittedName>
        <fullName evidence="2">Uncharacterized protein</fullName>
    </submittedName>
</protein>
<dbReference type="Proteomes" id="UP001458880">
    <property type="component" value="Unassembled WGS sequence"/>
</dbReference>